<evidence type="ECO:0000313" key="2">
    <source>
        <dbReference type="Proteomes" id="UP001652700"/>
    </source>
</evidence>
<dbReference type="GeneID" id="114330561"/>
<dbReference type="Proteomes" id="UP001652700">
    <property type="component" value="Unplaced"/>
</dbReference>
<dbReference type="RefSeq" id="XP_050499383.1">
    <property type="nucleotide sequence ID" value="XM_050643426.1"/>
</dbReference>
<evidence type="ECO:0000313" key="1">
    <source>
        <dbReference type="EnsemblMetazoa" id="XP_050499383.1"/>
    </source>
</evidence>
<dbReference type="EnsemblMetazoa" id="XM_050643426.1">
    <property type="protein sequence ID" value="XP_050499383.1"/>
    <property type="gene ID" value="LOC114330561"/>
</dbReference>
<protein>
    <submittedName>
        <fullName evidence="1">Uncharacterized protein</fullName>
    </submittedName>
</protein>
<proteinExistence type="predicted"/>
<keyword evidence="2" id="KW-1185">Reference proteome</keyword>
<name>A0ABM5JN65_DIAVI</name>
<sequence length="110" mass="12495">MAIIDYMYFLSILTIAFSDQSNFNPDITLDVINYDVCGPHYCDNKKFACSTIKCSENEVEGYRPEICSCCIECYKKLSEGDKCGDDDEALCDRGLICKENVCRKFEAQPL</sequence>
<organism evidence="1 2">
    <name type="scientific">Diabrotica virgifera virgifera</name>
    <name type="common">western corn rootworm</name>
    <dbReference type="NCBI Taxonomy" id="50390"/>
    <lineage>
        <taxon>Eukaryota</taxon>
        <taxon>Metazoa</taxon>
        <taxon>Ecdysozoa</taxon>
        <taxon>Arthropoda</taxon>
        <taxon>Hexapoda</taxon>
        <taxon>Insecta</taxon>
        <taxon>Pterygota</taxon>
        <taxon>Neoptera</taxon>
        <taxon>Endopterygota</taxon>
        <taxon>Coleoptera</taxon>
        <taxon>Polyphaga</taxon>
        <taxon>Cucujiformia</taxon>
        <taxon>Chrysomeloidea</taxon>
        <taxon>Chrysomelidae</taxon>
        <taxon>Galerucinae</taxon>
        <taxon>Diabroticina</taxon>
        <taxon>Diabroticites</taxon>
        <taxon>Diabrotica</taxon>
    </lineage>
</organism>
<reference evidence="1" key="1">
    <citation type="submission" date="2025-05" db="UniProtKB">
        <authorList>
            <consortium name="EnsemblMetazoa"/>
        </authorList>
    </citation>
    <scope>IDENTIFICATION</scope>
</reference>
<accession>A0ABM5JN65</accession>